<name>A0A5M3ZAP8_ASPTE</name>
<feature type="compositionally biased region" description="Basic and acidic residues" evidence="6">
    <location>
        <begin position="1"/>
        <end position="47"/>
    </location>
</feature>
<feature type="compositionally biased region" description="Basic residues" evidence="6">
    <location>
        <begin position="899"/>
        <end position="910"/>
    </location>
</feature>
<feature type="compositionally biased region" description="Polar residues" evidence="6">
    <location>
        <begin position="579"/>
        <end position="589"/>
    </location>
</feature>
<evidence type="ECO:0000256" key="3">
    <source>
        <dbReference type="ARBA" id="ARBA00022670"/>
    </source>
</evidence>
<dbReference type="PANTHER" id="PTHR46896">
    <property type="entry name" value="SENTRIN-SPECIFIC PROTEASE"/>
    <property type="match status" value="1"/>
</dbReference>
<dbReference type="SUPFAM" id="SSF54001">
    <property type="entry name" value="Cysteine proteinases"/>
    <property type="match status" value="1"/>
</dbReference>
<feature type="compositionally biased region" description="Basic and acidic residues" evidence="6">
    <location>
        <begin position="557"/>
        <end position="571"/>
    </location>
</feature>
<dbReference type="AlphaFoldDB" id="A0A5M3ZAP8"/>
<dbReference type="VEuPathDB" id="FungiDB:ATEG_08097"/>
<keyword evidence="8" id="KW-1185">Reference proteome</keyword>
<feature type="compositionally biased region" description="Basic and acidic residues" evidence="6">
    <location>
        <begin position="1182"/>
        <end position="1201"/>
    </location>
</feature>
<feature type="region of interest" description="Disordered" evidence="6">
    <location>
        <begin position="1"/>
        <end position="418"/>
    </location>
</feature>
<feature type="compositionally biased region" description="Polar residues" evidence="6">
    <location>
        <begin position="284"/>
        <end position="296"/>
    </location>
</feature>
<feature type="compositionally biased region" description="Basic and acidic residues" evidence="6">
    <location>
        <begin position="814"/>
        <end position="833"/>
    </location>
</feature>
<feature type="compositionally biased region" description="Basic and acidic residues" evidence="6">
    <location>
        <begin position="842"/>
        <end position="852"/>
    </location>
</feature>
<keyword evidence="2" id="KW-0597">Phosphoprotein</keyword>
<dbReference type="Gene3D" id="3.40.395.10">
    <property type="entry name" value="Adenoviral Proteinase, Chain A"/>
    <property type="match status" value="1"/>
</dbReference>
<comment type="similarity">
    <text evidence="1">Belongs to the peptidase C48 family.</text>
</comment>
<dbReference type="EMBL" id="BLJY01000012">
    <property type="protein sequence ID" value="GFF20379.1"/>
    <property type="molecule type" value="Genomic_DNA"/>
</dbReference>
<evidence type="ECO:0000313" key="7">
    <source>
        <dbReference type="EMBL" id="GFF20379.1"/>
    </source>
</evidence>
<feature type="region of interest" description="Disordered" evidence="6">
    <location>
        <begin position="1063"/>
        <end position="1255"/>
    </location>
</feature>
<dbReference type="OrthoDB" id="442460at2759"/>
<feature type="region of interest" description="Disordered" evidence="6">
    <location>
        <begin position="779"/>
        <end position="918"/>
    </location>
</feature>
<evidence type="ECO:0000256" key="4">
    <source>
        <dbReference type="ARBA" id="ARBA00022786"/>
    </source>
</evidence>
<feature type="compositionally biased region" description="Low complexity" evidence="6">
    <location>
        <begin position="148"/>
        <end position="167"/>
    </location>
</feature>
<dbReference type="GO" id="GO:0005634">
    <property type="term" value="C:nucleus"/>
    <property type="evidence" value="ECO:0007669"/>
    <property type="project" value="TreeGrafter"/>
</dbReference>
<organism evidence="7 8">
    <name type="scientific">Aspergillus terreus</name>
    <dbReference type="NCBI Taxonomy" id="33178"/>
    <lineage>
        <taxon>Eukaryota</taxon>
        <taxon>Fungi</taxon>
        <taxon>Dikarya</taxon>
        <taxon>Ascomycota</taxon>
        <taxon>Pezizomycotina</taxon>
        <taxon>Eurotiomycetes</taxon>
        <taxon>Eurotiomycetidae</taxon>
        <taxon>Eurotiales</taxon>
        <taxon>Aspergillaceae</taxon>
        <taxon>Aspergillus</taxon>
        <taxon>Aspergillus subgen. Circumdati</taxon>
    </lineage>
</organism>
<dbReference type="GO" id="GO:0006508">
    <property type="term" value="P:proteolysis"/>
    <property type="evidence" value="ECO:0007669"/>
    <property type="project" value="UniProtKB-KW"/>
</dbReference>
<protein>
    <submittedName>
        <fullName evidence="7">Ulp1 protease family protein</fullName>
    </submittedName>
</protein>
<dbReference type="GO" id="GO:0005737">
    <property type="term" value="C:cytoplasm"/>
    <property type="evidence" value="ECO:0007669"/>
    <property type="project" value="TreeGrafter"/>
</dbReference>
<keyword evidence="3 7" id="KW-0645">Protease</keyword>
<dbReference type="InterPro" id="IPR038765">
    <property type="entry name" value="Papain-like_cys_pep_sf"/>
</dbReference>
<evidence type="ECO:0000256" key="5">
    <source>
        <dbReference type="ARBA" id="ARBA00022801"/>
    </source>
</evidence>
<feature type="region of interest" description="Disordered" evidence="6">
    <location>
        <begin position="494"/>
        <end position="602"/>
    </location>
</feature>
<reference evidence="7 8" key="1">
    <citation type="submission" date="2020-01" db="EMBL/GenBank/DDBJ databases">
        <title>Aspergillus terreus IFO 6365 whole genome shotgun sequence.</title>
        <authorList>
            <person name="Kanamasa S."/>
            <person name="Takahashi H."/>
        </authorList>
    </citation>
    <scope>NUCLEOTIDE SEQUENCE [LARGE SCALE GENOMIC DNA]</scope>
    <source>
        <strain evidence="7 8">IFO 6365</strain>
    </source>
</reference>
<dbReference type="PROSITE" id="PS50600">
    <property type="entry name" value="ULP_PROTEASE"/>
    <property type="match status" value="1"/>
</dbReference>
<feature type="compositionally biased region" description="Basic residues" evidence="6">
    <location>
        <begin position="1238"/>
        <end position="1255"/>
    </location>
</feature>
<evidence type="ECO:0000256" key="6">
    <source>
        <dbReference type="SAM" id="MobiDB-lite"/>
    </source>
</evidence>
<dbReference type="InterPro" id="IPR003653">
    <property type="entry name" value="Peptidase_C48_C"/>
</dbReference>
<comment type="caution">
    <text evidence="7">The sequence shown here is derived from an EMBL/GenBank/DDBJ whole genome shotgun (WGS) entry which is preliminary data.</text>
</comment>
<feature type="compositionally biased region" description="Polar residues" evidence="6">
    <location>
        <begin position="360"/>
        <end position="370"/>
    </location>
</feature>
<keyword evidence="5" id="KW-0378">Hydrolase</keyword>
<dbReference type="Proteomes" id="UP000452235">
    <property type="component" value="Unassembled WGS sequence"/>
</dbReference>
<evidence type="ECO:0000313" key="8">
    <source>
        <dbReference type="Proteomes" id="UP000452235"/>
    </source>
</evidence>
<dbReference type="Pfam" id="PF02902">
    <property type="entry name" value="Peptidase_C48"/>
    <property type="match status" value="1"/>
</dbReference>
<dbReference type="PANTHER" id="PTHR46896:SF3">
    <property type="entry name" value="FI06413P-RELATED"/>
    <property type="match status" value="1"/>
</dbReference>
<keyword evidence="4" id="KW-0833">Ubl conjugation pathway</keyword>
<sequence length="1255" mass="140307">MQKELDRRTPTDLSRKGKLTHGTERPSPKSAEDERRLFPGKYKEPKDGVPIIPGSYPNPKTKLKNLGFKPVDRISNNARESGPVRAHGKQKQPRVDHLSPPYSDNTGMHGSERPSKRQRLNNSETHPARSPIIIIPSDDETGPPGMESSSMAGHSARRSSMSSQLSSRPRRMLEFGPRLGSASEYREVEKSVQIPRTPSKVSSKRQHFSTDDDTDEKFTKNAARERRSQASMMDSSSVKHVDDSEAPGLNGNVPESPSREQAGAICKRKESPDVGTNGRGESPINRNISPSGQSHPMSPPRGQSKKNVKRPASDRGESSDELQGEVTVKPAPSTLAKERTGNASGGAQTDEARKKAIRIQSESPQPSTTEKMSRQKREKLSKKKSKKGKGLRVFQATFFRKGHDSPRPPNGENIRLGVDTKNKMMKVYTTPSVEAHTELDLNKIDHVKKGDESSRKISLYMSKSGTDDNRVDIELLSPEDKDSLISVLEKKLEAKVHGRPSDWMDSAFIKKGKQLASQPNGSKRPFESDVERSSDPTCGSVKRKRLADALKNYSAAPDREEGSPSDNEHPPADPLPRASTHNDSTAPDNNQPPPLSESTDNAVIIPVKKYIPKTPATGRATRSMSRRAEPATVVFDDDDETLPTPKPKGKLQKWHKPLVYPRFGKKKAEVDIQDLDRLRESEFLNDNLIGFYIRFLEDHLDRRNKEVSKRVYFFNSYFFATLTNLSGKQKGINYEGVEKWTRNVNLFNYDYIVVPINENAHWYVAIICNLPELQRISKDGLGVDKPDPVDERSARRKAEEQAVPGRPELAQPSLEREGSSHQDSDPGKEESARQRLASMSLSDKDLPRHGDLEAQPAETDWPAQEENLTSSPAKFSSPLPKARPARRVDSKNSRGLKASPRKPLRKSKRRPPGDVHQPAIITFDSLNLTRAPTIRALRGYLCAEARSKQGLEINKTLIEGMKAREIPLQPNYSDCGLYLLAYVEKFVQDPDNFIRKLLKDEMKEKADWPRLRPGLLRARLRNFLDDLYDEQMQLNPQEASEQALMVDRQPITYLLGSLEHDAEGKDEEVEAQKSPLLTSIQAPVKSDDSRVEKADPSREPSECPKNSRDSPLEPELTKAEDAVTHGTEDKPSEIRQTPELDKHALDQADEVVEVPDSQDQNHLPVPPPSPPKVLIQYRAKARREPQQQEDSKHRANNDARSSKNQPEEIPGTDTECPPKSRVEVQIIGSPTSPNTRSAAKRSPKSSKNKSKHAAE</sequence>
<feature type="compositionally biased region" description="Basic and acidic residues" evidence="6">
    <location>
        <begin position="216"/>
        <end position="228"/>
    </location>
</feature>
<evidence type="ECO:0000256" key="1">
    <source>
        <dbReference type="ARBA" id="ARBA00005234"/>
    </source>
</evidence>
<feature type="compositionally biased region" description="Basic residues" evidence="6">
    <location>
        <begin position="374"/>
        <end position="390"/>
    </location>
</feature>
<feature type="compositionally biased region" description="Basic and acidic residues" evidence="6">
    <location>
        <begin position="779"/>
        <end position="800"/>
    </location>
</feature>
<accession>A0A5M3ZAP8</accession>
<dbReference type="InterPro" id="IPR051947">
    <property type="entry name" value="Sentrin-specific_protease"/>
</dbReference>
<evidence type="ECO:0000256" key="2">
    <source>
        <dbReference type="ARBA" id="ARBA00022553"/>
    </source>
</evidence>
<dbReference type="GO" id="GO:0070139">
    <property type="term" value="F:SUMO-specific endopeptidase activity"/>
    <property type="evidence" value="ECO:0007669"/>
    <property type="project" value="TreeGrafter"/>
</dbReference>
<proteinExistence type="inferred from homology"/>
<dbReference type="GO" id="GO:0016926">
    <property type="term" value="P:protein desumoylation"/>
    <property type="evidence" value="ECO:0007669"/>
    <property type="project" value="TreeGrafter"/>
</dbReference>
<feature type="compositionally biased region" description="Basic and acidic residues" evidence="6">
    <location>
        <begin position="524"/>
        <end position="534"/>
    </location>
</feature>
<feature type="compositionally biased region" description="Basic and acidic residues" evidence="6">
    <location>
        <begin position="1085"/>
        <end position="1146"/>
    </location>
</feature>
<gene>
    <name evidence="7" type="ORF">ATEIFO6365_0012013500</name>
</gene>